<name>A0A8H9L5C7_9MICO</name>
<keyword evidence="3" id="KW-1185">Reference proteome</keyword>
<feature type="domain" description="N-acetyltransferase" evidence="1">
    <location>
        <begin position="9"/>
        <end position="198"/>
    </location>
</feature>
<protein>
    <recommendedName>
        <fullName evidence="1">N-acetyltransferase domain-containing protein</fullName>
    </recommendedName>
</protein>
<accession>A0A8H9L5C7</accession>
<dbReference type="InterPro" id="IPR052523">
    <property type="entry name" value="Trichothecene_AcTrans"/>
</dbReference>
<organism evidence="2 3">
    <name type="scientific">Promicromonospora citrea</name>
    <dbReference type="NCBI Taxonomy" id="43677"/>
    <lineage>
        <taxon>Bacteria</taxon>
        <taxon>Bacillati</taxon>
        <taxon>Actinomycetota</taxon>
        <taxon>Actinomycetes</taxon>
        <taxon>Micrococcales</taxon>
        <taxon>Promicromonosporaceae</taxon>
        <taxon>Promicromonospora</taxon>
    </lineage>
</organism>
<dbReference type="AlphaFoldDB" id="A0A8H9L5C7"/>
<dbReference type="Pfam" id="PF00583">
    <property type="entry name" value="Acetyltransf_1"/>
    <property type="match status" value="1"/>
</dbReference>
<dbReference type="InterPro" id="IPR000182">
    <property type="entry name" value="GNAT_dom"/>
</dbReference>
<dbReference type="PROSITE" id="PS51186">
    <property type="entry name" value="GNAT"/>
    <property type="match status" value="1"/>
</dbReference>
<reference evidence="2" key="1">
    <citation type="journal article" date="2014" name="Int. J. Syst. Evol. Microbiol.">
        <title>Complete genome sequence of Corynebacterium casei LMG S-19264T (=DSM 44701T), isolated from a smear-ripened cheese.</title>
        <authorList>
            <consortium name="US DOE Joint Genome Institute (JGI-PGF)"/>
            <person name="Walter F."/>
            <person name="Albersmeier A."/>
            <person name="Kalinowski J."/>
            <person name="Ruckert C."/>
        </authorList>
    </citation>
    <scope>NUCLEOTIDE SEQUENCE</scope>
    <source>
        <strain evidence="2">JCM 3051</strain>
    </source>
</reference>
<evidence type="ECO:0000313" key="3">
    <source>
        <dbReference type="Proteomes" id="UP000655589"/>
    </source>
</evidence>
<evidence type="ECO:0000313" key="2">
    <source>
        <dbReference type="EMBL" id="GGM32149.1"/>
    </source>
</evidence>
<comment type="caution">
    <text evidence="2">The sequence shown here is derived from an EMBL/GenBank/DDBJ whole genome shotgun (WGS) entry which is preliminary data.</text>
</comment>
<dbReference type="SUPFAM" id="SSF55729">
    <property type="entry name" value="Acyl-CoA N-acyltransferases (Nat)"/>
    <property type="match status" value="1"/>
</dbReference>
<dbReference type="CDD" id="cd04301">
    <property type="entry name" value="NAT_SF"/>
    <property type="match status" value="1"/>
</dbReference>
<dbReference type="Gene3D" id="3.40.630.30">
    <property type="match status" value="1"/>
</dbReference>
<sequence>MTSPDTPPLTVRPAPPAEVDRLLPVCVEAFADEAVSAWVEPDPARRRRHTHAHLAATLPGAADAGGLLVAYDADGTAVAASLWAGPERARVRAPEQNPEQPCSPRVAAVLAATAAHRPAVPHVHLAAMAALPHRRGTGAGTAMLRHGLSRAHAAGLPVYLEASTPRSRALYARHGFRDLGAAIPLPDGGPVLQPMWHP</sequence>
<dbReference type="Proteomes" id="UP000655589">
    <property type="component" value="Unassembled WGS sequence"/>
</dbReference>
<reference evidence="2" key="2">
    <citation type="submission" date="2020-09" db="EMBL/GenBank/DDBJ databases">
        <authorList>
            <person name="Sun Q."/>
            <person name="Ohkuma M."/>
        </authorList>
    </citation>
    <scope>NUCLEOTIDE SEQUENCE</scope>
    <source>
        <strain evidence="2">JCM 3051</strain>
    </source>
</reference>
<dbReference type="PANTHER" id="PTHR42791">
    <property type="entry name" value="GNAT FAMILY ACETYLTRANSFERASE"/>
    <property type="match status" value="1"/>
</dbReference>
<evidence type="ECO:0000259" key="1">
    <source>
        <dbReference type="PROSITE" id="PS51186"/>
    </source>
</evidence>
<dbReference type="PANTHER" id="PTHR42791:SF1">
    <property type="entry name" value="N-ACETYLTRANSFERASE DOMAIN-CONTAINING PROTEIN"/>
    <property type="match status" value="1"/>
</dbReference>
<dbReference type="EMBL" id="BMPT01000012">
    <property type="protein sequence ID" value="GGM32149.1"/>
    <property type="molecule type" value="Genomic_DNA"/>
</dbReference>
<gene>
    <name evidence="2" type="ORF">GCM10010102_29490</name>
</gene>
<dbReference type="InterPro" id="IPR016181">
    <property type="entry name" value="Acyl_CoA_acyltransferase"/>
</dbReference>
<dbReference type="GO" id="GO:0016747">
    <property type="term" value="F:acyltransferase activity, transferring groups other than amino-acyl groups"/>
    <property type="evidence" value="ECO:0007669"/>
    <property type="project" value="InterPro"/>
</dbReference>
<proteinExistence type="predicted"/>
<dbReference type="RefSeq" id="WP_171107449.1">
    <property type="nucleotide sequence ID" value="NZ_BMPT01000012.1"/>
</dbReference>